<sequence>MTCRLAAFAAAFAIGLKMNKARVNAAVLPAGFPVRMLFAAAALLALSCLPQAGHAQGIVRGAQEGSYEGNRIAGPVGGVVGGAVGAGVGGAVGAVEGVFGIPHRHYRHCRGYYDGYHRFHCYR</sequence>
<dbReference type="AlphaFoldDB" id="A0A2U3PX77"/>
<gene>
    <name evidence="1" type="ORF">BRAD3257_2676</name>
</gene>
<accession>A0A2U3PX77</accession>
<evidence type="ECO:0000313" key="2">
    <source>
        <dbReference type="Proteomes" id="UP000246085"/>
    </source>
</evidence>
<evidence type="ECO:0000313" key="1">
    <source>
        <dbReference type="EMBL" id="SPP93744.1"/>
    </source>
</evidence>
<evidence type="ECO:0008006" key="3">
    <source>
        <dbReference type="Google" id="ProtNLM"/>
    </source>
</evidence>
<dbReference type="EMBL" id="LS398110">
    <property type="protein sequence ID" value="SPP93744.1"/>
    <property type="molecule type" value="Genomic_DNA"/>
</dbReference>
<dbReference type="KEGG" id="bvz:BRAD3257_2676"/>
<dbReference type="Proteomes" id="UP000246085">
    <property type="component" value="Chromosome BRAD3257"/>
</dbReference>
<name>A0A2U3PX77_9BRAD</name>
<protein>
    <recommendedName>
        <fullName evidence="3">Glycine zipper domain-containing protein</fullName>
    </recommendedName>
</protein>
<reference evidence="1 2" key="1">
    <citation type="submission" date="2018-03" db="EMBL/GenBank/DDBJ databases">
        <authorList>
            <person name="Gully D."/>
        </authorList>
    </citation>
    <scope>NUCLEOTIDE SEQUENCE [LARGE SCALE GENOMIC DNA]</scope>
    <source>
        <strain evidence="1">ORS3257</strain>
    </source>
</reference>
<proteinExistence type="predicted"/>
<organism evidence="1 2">
    <name type="scientific">Bradyrhizobium vignae</name>
    <dbReference type="NCBI Taxonomy" id="1549949"/>
    <lineage>
        <taxon>Bacteria</taxon>
        <taxon>Pseudomonadati</taxon>
        <taxon>Pseudomonadota</taxon>
        <taxon>Alphaproteobacteria</taxon>
        <taxon>Hyphomicrobiales</taxon>
        <taxon>Nitrobacteraceae</taxon>
        <taxon>Bradyrhizobium</taxon>
    </lineage>
</organism>